<dbReference type="Gene3D" id="2.40.50.100">
    <property type="match status" value="1"/>
</dbReference>
<evidence type="ECO:0000259" key="7">
    <source>
        <dbReference type="Pfam" id="PF25917"/>
    </source>
</evidence>
<feature type="domain" description="Multidrug resistance protein MdtA-like alpha-helical hairpin" evidence="6">
    <location>
        <begin position="120"/>
        <end position="177"/>
    </location>
</feature>
<keyword evidence="11" id="KW-1185">Reference proteome</keyword>
<dbReference type="AlphaFoldDB" id="A0A839UZX0"/>
<dbReference type="SUPFAM" id="SSF111369">
    <property type="entry name" value="HlyD-like secretion proteins"/>
    <property type="match status" value="1"/>
</dbReference>
<accession>A0A839UZX0</accession>
<dbReference type="RefSeq" id="WP_183275524.1">
    <property type="nucleotide sequence ID" value="NZ_JACHXV010000025.1"/>
</dbReference>
<evidence type="ECO:0000256" key="1">
    <source>
        <dbReference type="ARBA" id="ARBA00004196"/>
    </source>
</evidence>
<dbReference type="Proteomes" id="UP000557688">
    <property type="component" value="Unassembled WGS sequence"/>
</dbReference>
<dbReference type="InterPro" id="IPR058624">
    <property type="entry name" value="MdtA-like_HH"/>
</dbReference>
<dbReference type="InterPro" id="IPR058625">
    <property type="entry name" value="MdtA-like_BSH"/>
</dbReference>
<feature type="coiled-coil region" evidence="4">
    <location>
        <begin position="153"/>
        <end position="185"/>
    </location>
</feature>
<feature type="domain" description="Multidrug resistance protein MdtA-like barrel-sandwich hybrid" evidence="7">
    <location>
        <begin position="82"/>
        <end position="213"/>
    </location>
</feature>
<gene>
    <name evidence="10" type="ORF">FHR90_003180</name>
</gene>
<dbReference type="EMBL" id="JACHXV010000025">
    <property type="protein sequence ID" value="MBB3175326.1"/>
    <property type="molecule type" value="Genomic_DNA"/>
</dbReference>
<dbReference type="GO" id="GO:1990281">
    <property type="term" value="C:efflux pump complex"/>
    <property type="evidence" value="ECO:0007669"/>
    <property type="project" value="TreeGrafter"/>
</dbReference>
<dbReference type="Pfam" id="PF25876">
    <property type="entry name" value="HH_MFP_RND"/>
    <property type="match status" value="1"/>
</dbReference>
<evidence type="ECO:0000256" key="3">
    <source>
        <dbReference type="ARBA" id="ARBA00022448"/>
    </source>
</evidence>
<reference evidence="10 11" key="1">
    <citation type="submission" date="2020-08" db="EMBL/GenBank/DDBJ databases">
        <title>Genomic Encyclopedia of Type Strains, Phase III (KMG-III): the genomes of soil and plant-associated and newly described type strains.</title>
        <authorList>
            <person name="Whitman W."/>
        </authorList>
    </citation>
    <scope>NUCLEOTIDE SEQUENCE [LARGE SCALE GENOMIC DNA]</scope>
    <source>
        <strain evidence="10 11">CECT 8088</strain>
    </source>
</reference>
<feature type="domain" description="CusB-like beta-barrel" evidence="8">
    <location>
        <begin position="239"/>
        <end position="309"/>
    </location>
</feature>
<dbReference type="GO" id="GO:0015562">
    <property type="term" value="F:efflux transmembrane transporter activity"/>
    <property type="evidence" value="ECO:0007669"/>
    <property type="project" value="TreeGrafter"/>
</dbReference>
<dbReference type="InterPro" id="IPR006143">
    <property type="entry name" value="RND_pump_MFP"/>
</dbReference>
<protein>
    <submittedName>
        <fullName evidence="10">RND family efflux transporter MFP subunit</fullName>
    </submittedName>
</protein>
<comment type="similarity">
    <text evidence="2">Belongs to the membrane fusion protein (MFP) (TC 8.A.1) family.</text>
</comment>
<feature type="region of interest" description="Disordered" evidence="5">
    <location>
        <begin position="388"/>
        <end position="429"/>
    </location>
</feature>
<proteinExistence type="inferred from homology"/>
<dbReference type="PANTHER" id="PTHR30469">
    <property type="entry name" value="MULTIDRUG RESISTANCE PROTEIN MDTA"/>
    <property type="match status" value="1"/>
</dbReference>
<dbReference type="PANTHER" id="PTHR30469:SF37">
    <property type="entry name" value="RAGD PROTEIN"/>
    <property type="match status" value="1"/>
</dbReference>
<evidence type="ECO:0000256" key="2">
    <source>
        <dbReference type="ARBA" id="ARBA00009477"/>
    </source>
</evidence>
<dbReference type="InterPro" id="IPR058792">
    <property type="entry name" value="Beta-barrel_RND_2"/>
</dbReference>
<evidence type="ECO:0000313" key="10">
    <source>
        <dbReference type="EMBL" id="MBB3175326.1"/>
    </source>
</evidence>
<evidence type="ECO:0000256" key="4">
    <source>
        <dbReference type="SAM" id="Coils"/>
    </source>
</evidence>
<dbReference type="Pfam" id="PF25967">
    <property type="entry name" value="RND-MFP_C"/>
    <property type="match status" value="1"/>
</dbReference>
<keyword evidence="3" id="KW-0813">Transport</keyword>
<evidence type="ECO:0000259" key="8">
    <source>
        <dbReference type="Pfam" id="PF25954"/>
    </source>
</evidence>
<dbReference type="NCBIfam" id="TIGR01730">
    <property type="entry name" value="RND_mfp"/>
    <property type="match status" value="1"/>
</dbReference>
<evidence type="ECO:0000259" key="9">
    <source>
        <dbReference type="Pfam" id="PF25967"/>
    </source>
</evidence>
<dbReference type="Gene3D" id="1.10.287.470">
    <property type="entry name" value="Helix hairpin bin"/>
    <property type="match status" value="1"/>
</dbReference>
<feature type="domain" description="Multidrug resistance protein MdtA-like C-terminal permuted SH3" evidence="9">
    <location>
        <begin position="316"/>
        <end position="370"/>
    </location>
</feature>
<comment type="subcellular location">
    <subcellularLocation>
        <location evidence="1">Cell envelope</location>
    </subcellularLocation>
</comment>
<evidence type="ECO:0000259" key="6">
    <source>
        <dbReference type="Pfam" id="PF25876"/>
    </source>
</evidence>
<dbReference type="Pfam" id="PF25954">
    <property type="entry name" value="Beta-barrel_RND_2"/>
    <property type="match status" value="1"/>
</dbReference>
<organism evidence="10 11">
    <name type="scientific">Endobacter medicaginis</name>
    <dbReference type="NCBI Taxonomy" id="1181271"/>
    <lineage>
        <taxon>Bacteria</taxon>
        <taxon>Pseudomonadati</taxon>
        <taxon>Pseudomonadota</taxon>
        <taxon>Alphaproteobacteria</taxon>
        <taxon>Acetobacterales</taxon>
        <taxon>Acetobacteraceae</taxon>
        <taxon>Endobacter</taxon>
    </lineage>
</organism>
<keyword evidence="4" id="KW-0175">Coiled coil</keyword>
<dbReference type="Pfam" id="PF25917">
    <property type="entry name" value="BSH_RND"/>
    <property type="match status" value="1"/>
</dbReference>
<evidence type="ECO:0000256" key="5">
    <source>
        <dbReference type="SAM" id="MobiDB-lite"/>
    </source>
</evidence>
<dbReference type="Gene3D" id="2.40.420.20">
    <property type="match status" value="1"/>
</dbReference>
<dbReference type="Gene3D" id="2.40.30.170">
    <property type="match status" value="1"/>
</dbReference>
<comment type="caution">
    <text evidence="10">The sequence shown here is derived from an EMBL/GenBank/DDBJ whole genome shotgun (WGS) entry which is preliminary data.</text>
</comment>
<evidence type="ECO:0000313" key="11">
    <source>
        <dbReference type="Proteomes" id="UP000557688"/>
    </source>
</evidence>
<sequence length="429" mass="45337">MNTPRQDARPGRGQKRALVVAGVAGVVALVWGLASRTATVAALAERADDASVPRVQVIAPKPGPARRELSLPGALNAWYEAPIYAQVSGYVKMWDKDYGAAVKTGDLLATIDTPTLDAEYAAAKANLAVAQARYKLAAVTAKRWASLSGTQAVSQQEVDVQAANAEAERAQVEAASQNVARYAAQEAFKRVVAPFDGVVTSRQTDIGDYVNAAGGDVGNRGAASELFTVADVHALRVFVHVPQDDAGLIRPGLTATLRLPQDPDHTYEAKFMTTAQAVGPQTRTVTTEFSVDNPDHKLWPGSYVQVMLSVPSDPDILVLPEQALLFRSNGMQVAVLGADDRVHLKNVSLGLNLGKTVQIVGGLGRNDRVINNPSAGLLEGERVKPVTPVAGYNDEAPKIVEQPSEPPARSGSGIVEPAGGPSPEDREPK</sequence>
<dbReference type="InterPro" id="IPR058627">
    <property type="entry name" value="MdtA-like_C"/>
</dbReference>
<name>A0A839UZX0_9PROT</name>